<keyword evidence="5" id="KW-0645">Protease</keyword>
<dbReference type="OMA" id="HMAGTPG"/>
<dbReference type="InterPro" id="IPR007365">
    <property type="entry name" value="TFR-like_dimer_dom"/>
</dbReference>
<evidence type="ECO:0000256" key="8">
    <source>
        <dbReference type="ARBA" id="ARBA00022833"/>
    </source>
</evidence>
<evidence type="ECO:0000256" key="2">
    <source>
        <dbReference type="ARBA" id="ARBA00004221"/>
    </source>
</evidence>
<dbReference type="InterPro" id="IPR007484">
    <property type="entry name" value="Peptidase_M28"/>
</dbReference>
<dbReference type="RefSeq" id="XP_013081037.2">
    <property type="nucleotide sequence ID" value="XM_013225583.2"/>
</dbReference>
<evidence type="ECO:0000256" key="7">
    <source>
        <dbReference type="ARBA" id="ARBA00022801"/>
    </source>
</evidence>
<evidence type="ECO:0000313" key="22">
    <source>
        <dbReference type="RefSeq" id="XP_013081037.2"/>
    </source>
</evidence>
<evidence type="ECO:0000256" key="16">
    <source>
        <dbReference type="SAM" id="Phobius"/>
    </source>
</evidence>
<comment type="similarity">
    <text evidence="3">Belongs to the peptidase M28 family. M28B subfamily.</text>
</comment>
<dbReference type="InterPro" id="IPR039373">
    <property type="entry name" value="Peptidase_M28B"/>
</dbReference>
<keyword evidence="16" id="KW-0472">Membrane</keyword>
<evidence type="ECO:0000256" key="4">
    <source>
        <dbReference type="ARBA" id="ARBA00022438"/>
    </source>
</evidence>
<dbReference type="GO" id="GO:0008237">
    <property type="term" value="F:metallopeptidase activity"/>
    <property type="evidence" value="ECO:0007669"/>
    <property type="project" value="UniProtKB-KW"/>
</dbReference>
<dbReference type="InterPro" id="IPR046450">
    <property type="entry name" value="PA_dom_sf"/>
</dbReference>
<dbReference type="CDD" id="cd08022">
    <property type="entry name" value="M28_PSMA_like"/>
    <property type="match status" value="1"/>
</dbReference>
<dbReference type="Pfam" id="PF04253">
    <property type="entry name" value="TFR_dimer"/>
    <property type="match status" value="1"/>
</dbReference>
<evidence type="ECO:0000256" key="10">
    <source>
        <dbReference type="ARBA" id="ARBA00023049"/>
    </source>
</evidence>
<keyword evidence="12" id="KW-0325">Glycoprotein</keyword>
<feature type="domain" description="Peptidase M28" evidence="19">
    <location>
        <begin position="368"/>
        <end position="570"/>
    </location>
</feature>
<keyword evidence="9" id="KW-0106">Calcium</keyword>
<evidence type="ECO:0000256" key="5">
    <source>
        <dbReference type="ARBA" id="ARBA00022670"/>
    </source>
</evidence>
<dbReference type="Gene3D" id="3.50.30.30">
    <property type="match status" value="1"/>
</dbReference>
<dbReference type="Gene3D" id="1.20.930.40">
    <property type="entry name" value="Transferrin receptor-like, dimerisation domain"/>
    <property type="match status" value="1"/>
</dbReference>
<dbReference type="InterPro" id="IPR003137">
    <property type="entry name" value="PA_domain"/>
</dbReference>
<dbReference type="FunFam" id="3.50.30.30:FF:000045">
    <property type="entry name" value="Predicted protein"/>
    <property type="match status" value="1"/>
</dbReference>
<evidence type="ECO:0000313" key="20">
    <source>
        <dbReference type="Proteomes" id="UP001165740"/>
    </source>
</evidence>
<gene>
    <name evidence="21 22 23 24" type="primary">LOC106066523</name>
</gene>
<dbReference type="RefSeq" id="XP_055861557.1">
    <property type="nucleotide sequence ID" value="XM_056005582.1"/>
</dbReference>
<evidence type="ECO:0000256" key="11">
    <source>
        <dbReference type="ARBA" id="ARBA00023157"/>
    </source>
</evidence>
<dbReference type="PANTHER" id="PTHR10404">
    <property type="entry name" value="N-ACETYLATED-ALPHA-LINKED ACIDIC DIPEPTIDASE"/>
    <property type="match status" value="1"/>
</dbReference>
<dbReference type="Gene3D" id="3.40.630.10">
    <property type="entry name" value="Zn peptidases"/>
    <property type="match status" value="1"/>
</dbReference>
<keyword evidence="10" id="KW-0482">Metalloprotease</keyword>
<sequence length="761" mass="85292">MMRGFDSIESMNGDELLVKRKKGSKKFVIGAAVIGVMFFLVGMLIGFFGHESEHAPSPATTKPEVLDPTQLIIQNVDVNFLQTLLKNFSSKARMAGTESGSELANMIRDMWASSGLDNVHLSTYKVLLSFPNQSDPNKVELVNKTTGKIVFTSNSFEPGLTTEDQNKSFISYNAFSPAGTVLGSIVYVNYGTVEDFQYLTQNLSMDLSKKIVIARYGIISASKKVYNAEQYNASAIVLYSDPADVNRDSERQSSESAYPNSWWLPKGGIQRDTVNYDYGDPDTPGYPSTNYNLPIDPSKRALTKIPCQPVSYSDALILLSNLSGSVSPEHWHGALPIEYRIGPGYENNSEIEVKVTVNNYLDKRVIKNVIGMIKGSEEPDRYIILGSHHDAWVYGTVDPQSGNAALSQAVEIFGHLLAKGFRPRRTVMFCSWDASEFGFIGSTEWVEENLQLISERSVAYLNVHSLVEGNFSLKAVSSPLLQDAMYTVAHQVPSPTKNVSTLYDLWLAQSKLYSSNEKEPSVSYSLWSGSDHEVFYQRAGVSCADLSFNFDFRKYPITTYPLHHSAYDNYFSYEHFNDPGLKYSKAVTQFWVLLANYLANAPLLPFKVTRFSAALENFITDLVHNYKEIWGQNNVQYDQLISAAKNFTEATICFEKTLLSEKELNKKPLKLRMYNDQIMQTERAFLIQQGLPSKPFSKNIVFTQSNSEPSNEKSFFPGISTTMYNIKNGKSQWNQLKHQIYLATLCLQSAATQLSLPGTCN</sequence>
<protein>
    <recommendedName>
        <fullName evidence="14">Aminopeptidase NAALADL1</fullName>
    </recommendedName>
    <alternativeName>
        <fullName evidence="15">N-acetylated-alpha-linked acidic dipeptidase-like protein</fullName>
    </alternativeName>
</protein>
<dbReference type="Pfam" id="PF04389">
    <property type="entry name" value="Peptidase_M28"/>
    <property type="match status" value="1"/>
</dbReference>
<proteinExistence type="inferred from homology"/>
<keyword evidence="7" id="KW-0378">Hydrolase</keyword>
<evidence type="ECO:0000256" key="3">
    <source>
        <dbReference type="ARBA" id="ARBA00005634"/>
    </source>
</evidence>
<dbReference type="RefSeq" id="XP_013081038.2">
    <property type="nucleotide sequence ID" value="XM_013225584.2"/>
</dbReference>
<evidence type="ECO:0000259" key="18">
    <source>
        <dbReference type="Pfam" id="PF04253"/>
    </source>
</evidence>
<dbReference type="OrthoDB" id="5841748at2759"/>
<dbReference type="GO" id="GO:0004180">
    <property type="term" value="F:carboxypeptidase activity"/>
    <property type="evidence" value="ECO:0007669"/>
    <property type="project" value="TreeGrafter"/>
</dbReference>
<evidence type="ECO:0000259" key="19">
    <source>
        <dbReference type="Pfam" id="PF04389"/>
    </source>
</evidence>
<dbReference type="SUPFAM" id="SSF47672">
    <property type="entry name" value="Transferrin receptor-like dimerisation domain"/>
    <property type="match status" value="1"/>
</dbReference>
<keyword evidence="4" id="KW-0031">Aminopeptidase</keyword>
<dbReference type="InterPro" id="IPR036757">
    <property type="entry name" value="TFR-like_dimer_dom_sf"/>
</dbReference>
<dbReference type="GO" id="GO:0004177">
    <property type="term" value="F:aminopeptidase activity"/>
    <property type="evidence" value="ECO:0007669"/>
    <property type="project" value="UniProtKB-KW"/>
</dbReference>
<dbReference type="FunFam" id="3.40.630.10:FF:000101">
    <property type="entry name" value="N-acetylated alpha-linked acidic dipeptidase like 1"/>
    <property type="match status" value="1"/>
</dbReference>
<feature type="domain" description="PA" evidence="17">
    <location>
        <begin position="183"/>
        <end position="274"/>
    </location>
</feature>
<dbReference type="Pfam" id="PF02225">
    <property type="entry name" value="PA"/>
    <property type="match status" value="1"/>
</dbReference>
<dbReference type="CDD" id="cd02121">
    <property type="entry name" value="PA_GCPII_like"/>
    <property type="match status" value="1"/>
</dbReference>
<evidence type="ECO:0000256" key="12">
    <source>
        <dbReference type="ARBA" id="ARBA00023180"/>
    </source>
</evidence>
<dbReference type="Proteomes" id="UP001165740">
    <property type="component" value="Chromosome 1"/>
</dbReference>
<evidence type="ECO:0000313" key="24">
    <source>
        <dbReference type="RefSeq" id="XP_055861557.1"/>
    </source>
</evidence>
<dbReference type="SUPFAM" id="SSF52025">
    <property type="entry name" value="PA domain"/>
    <property type="match status" value="1"/>
</dbReference>
<comment type="subcellular location">
    <subcellularLocation>
        <location evidence="2">Apical cell membrane</location>
    </subcellularLocation>
</comment>
<keyword evidence="8" id="KW-0862">Zinc</keyword>
<dbReference type="SUPFAM" id="SSF53187">
    <property type="entry name" value="Zn-dependent exopeptidases"/>
    <property type="match status" value="1"/>
</dbReference>
<dbReference type="GO" id="GO:0046872">
    <property type="term" value="F:metal ion binding"/>
    <property type="evidence" value="ECO:0007669"/>
    <property type="project" value="UniProtKB-KW"/>
</dbReference>
<evidence type="ECO:0000256" key="6">
    <source>
        <dbReference type="ARBA" id="ARBA00022723"/>
    </source>
</evidence>
<evidence type="ECO:0000256" key="1">
    <source>
        <dbReference type="ARBA" id="ARBA00001947"/>
    </source>
</evidence>
<keyword evidence="16" id="KW-1133">Transmembrane helix</keyword>
<reference evidence="21 22" key="1">
    <citation type="submission" date="2025-04" db="UniProtKB">
        <authorList>
            <consortium name="RefSeq"/>
        </authorList>
    </citation>
    <scope>IDENTIFICATION</scope>
</reference>
<evidence type="ECO:0000256" key="15">
    <source>
        <dbReference type="ARBA" id="ARBA00081462"/>
    </source>
</evidence>
<accession>A0A9U8EBR3</accession>
<name>A0A9U8EBR3_BIOGL</name>
<keyword evidence="20" id="KW-1185">Reference proteome</keyword>
<feature type="transmembrane region" description="Helical" evidence="16">
    <location>
        <begin position="27"/>
        <end position="48"/>
    </location>
</feature>
<dbReference type="FunFam" id="1.20.930.40:FF:000001">
    <property type="entry name" value="N-acetylated-alpha-linked acidic dipeptidase 2"/>
    <property type="match status" value="1"/>
</dbReference>
<keyword evidence="11" id="KW-1015">Disulfide bond</keyword>
<evidence type="ECO:0000313" key="23">
    <source>
        <dbReference type="RefSeq" id="XP_013081038.2"/>
    </source>
</evidence>
<evidence type="ECO:0000313" key="21">
    <source>
        <dbReference type="RefSeq" id="XP_013081036.2"/>
    </source>
</evidence>
<dbReference type="GO" id="GO:0006508">
    <property type="term" value="P:proteolysis"/>
    <property type="evidence" value="ECO:0007669"/>
    <property type="project" value="UniProtKB-KW"/>
</dbReference>
<dbReference type="GeneID" id="106066523"/>
<keyword evidence="6" id="KW-0479">Metal-binding</keyword>
<dbReference type="RefSeq" id="XP_013081036.2">
    <property type="nucleotide sequence ID" value="XM_013225582.2"/>
</dbReference>
<keyword evidence="16" id="KW-0812">Transmembrane</keyword>
<feature type="domain" description="Transferrin receptor-like dimerisation" evidence="18">
    <location>
        <begin position="637"/>
        <end position="754"/>
    </location>
</feature>
<dbReference type="KEGG" id="bgt:106066523"/>
<comment type="cofactor">
    <cofactor evidence="1">
        <name>Zn(2+)</name>
        <dbReference type="ChEBI" id="CHEBI:29105"/>
    </cofactor>
</comment>
<dbReference type="GO" id="GO:0016324">
    <property type="term" value="C:apical plasma membrane"/>
    <property type="evidence" value="ECO:0007669"/>
    <property type="project" value="UniProtKB-SubCell"/>
</dbReference>
<comment type="function">
    <text evidence="13">Aminopeptidase with broad substrate specificity. Has lower activity with substrates that have Asp or Glu in the P2' position, or Pro in the P3' position. Lacks activity with substrates that have both Pro in the P3' position and Asp or Glu in the P2' position. Lacks carboxypeptidase activity. Lacks dipeptidyl-peptidase IV type activity.</text>
</comment>
<organism evidence="20 22">
    <name type="scientific">Biomphalaria glabrata</name>
    <name type="common">Bloodfluke planorb</name>
    <name type="synonym">Freshwater snail</name>
    <dbReference type="NCBI Taxonomy" id="6526"/>
    <lineage>
        <taxon>Eukaryota</taxon>
        <taxon>Metazoa</taxon>
        <taxon>Spiralia</taxon>
        <taxon>Lophotrochozoa</taxon>
        <taxon>Mollusca</taxon>
        <taxon>Gastropoda</taxon>
        <taxon>Heterobranchia</taxon>
        <taxon>Euthyneura</taxon>
        <taxon>Panpulmonata</taxon>
        <taxon>Hygrophila</taxon>
        <taxon>Lymnaeoidea</taxon>
        <taxon>Planorbidae</taxon>
        <taxon>Biomphalaria</taxon>
    </lineage>
</organism>
<evidence type="ECO:0000256" key="14">
    <source>
        <dbReference type="ARBA" id="ARBA00068168"/>
    </source>
</evidence>
<dbReference type="PANTHER" id="PTHR10404:SF46">
    <property type="entry name" value="VACUOLAR PROTEIN SORTING-ASSOCIATED PROTEIN 70"/>
    <property type="match status" value="1"/>
</dbReference>
<dbReference type="AlphaFoldDB" id="A0A9U8EBR3"/>
<evidence type="ECO:0000256" key="9">
    <source>
        <dbReference type="ARBA" id="ARBA00022837"/>
    </source>
</evidence>
<evidence type="ECO:0000256" key="13">
    <source>
        <dbReference type="ARBA" id="ARBA00059290"/>
    </source>
</evidence>
<evidence type="ECO:0000259" key="17">
    <source>
        <dbReference type="Pfam" id="PF02225"/>
    </source>
</evidence>